<keyword evidence="3" id="KW-1185">Reference proteome</keyword>
<dbReference type="AlphaFoldDB" id="A0A2T2NUG9"/>
<gene>
    <name evidence="2" type="ORF">BS50DRAFT_619758</name>
</gene>
<name>A0A2T2NUG9_CORCC</name>
<evidence type="ECO:0000313" key="2">
    <source>
        <dbReference type="EMBL" id="PSN69067.1"/>
    </source>
</evidence>
<proteinExistence type="predicted"/>
<dbReference type="EMBL" id="KZ678133">
    <property type="protein sequence ID" value="PSN69067.1"/>
    <property type="molecule type" value="Genomic_DNA"/>
</dbReference>
<organism evidence="2 3">
    <name type="scientific">Corynespora cassiicola Philippines</name>
    <dbReference type="NCBI Taxonomy" id="1448308"/>
    <lineage>
        <taxon>Eukaryota</taxon>
        <taxon>Fungi</taxon>
        <taxon>Dikarya</taxon>
        <taxon>Ascomycota</taxon>
        <taxon>Pezizomycotina</taxon>
        <taxon>Dothideomycetes</taxon>
        <taxon>Pleosporomycetidae</taxon>
        <taxon>Pleosporales</taxon>
        <taxon>Corynesporascaceae</taxon>
        <taxon>Corynespora</taxon>
    </lineage>
</organism>
<protein>
    <submittedName>
        <fullName evidence="2">Uncharacterized protein</fullName>
    </submittedName>
</protein>
<evidence type="ECO:0000256" key="1">
    <source>
        <dbReference type="SAM" id="SignalP"/>
    </source>
</evidence>
<feature type="chain" id="PRO_5015780765" evidence="1">
    <location>
        <begin position="20"/>
        <end position="181"/>
    </location>
</feature>
<keyword evidence="1" id="KW-0732">Signal</keyword>
<dbReference type="InterPro" id="IPR006771">
    <property type="entry name" value="CetA-like"/>
</dbReference>
<dbReference type="STRING" id="1448308.A0A2T2NUG9"/>
<dbReference type="Pfam" id="PF04681">
    <property type="entry name" value="Bys1"/>
    <property type="match status" value="1"/>
</dbReference>
<sequence>MAFLTHLLVLSLLAIRTSTSPSSFPRARVEDVERPSSLQNAAMNPIAGYVFNGCNFPLYMASATCKPNSGTAVKKINPGQGYWSEPRAYNDACSQTVKIAKDQSMKPQYQLEYNVRDELVWYNLSHEDGDPLSDFARFIEIRGAGPECKKFYCAPNTDRAQCDWPDKLGVCKVADVMLYLC</sequence>
<dbReference type="OrthoDB" id="3682664at2759"/>
<accession>A0A2T2NUG9</accession>
<dbReference type="Proteomes" id="UP000240883">
    <property type="component" value="Unassembled WGS sequence"/>
</dbReference>
<feature type="signal peptide" evidence="1">
    <location>
        <begin position="1"/>
        <end position="19"/>
    </location>
</feature>
<reference evidence="2 3" key="1">
    <citation type="journal article" date="2018" name="Front. Microbiol.">
        <title>Genome-Wide Analysis of Corynespora cassiicola Leaf Fall Disease Putative Effectors.</title>
        <authorList>
            <person name="Lopez D."/>
            <person name="Ribeiro S."/>
            <person name="Label P."/>
            <person name="Fumanal B."/>
            <person name="Venisse J.S."/>
            <person name="Kohler A."/>
            <person name="de Oliveira R.R."/>
            <person name="Labutti K."/>
            <person name="Lipzen A."/>
            <person name="Lail K."/>
            <person name="Bauer D."/>
            <person name="Ohm R.A."/>
            <person name="Barry K.W."/>
            <person name="Spatafora J."/>
            <person name="Grigoriev I.V."/>
            <person name="Martin F.M."/>
            <person name="Pujade-Renaud V."/>
        </authorList>
    </citation>
    <scope>NUCLEOTIDE SEQUENCE [LARGE SCALE GENOMIC DNA]</scope>
    <source>
        <strain evidence="2 3">Philippines</strain>
    </source>
</reference>
<evidence type="ECO:0000313" key="3">
    <source>
        <dbReference type="Proteomes" id="UP000240883"/>
    </source>
</evidence>